<dbReference type="InterPro" id="IPR013103">
    <property type="entry name" value="RVT_2"/>
</dbReference>
<evidence type="ECO:0000259" key="3">
    <source>
        <dbReference type="Pfam" id="PF07727"/>
    </source>
</evidence>
<dbReference type="Pfam" id="PF14223">
    <property type="entry name" value="Retrotran_gag_2"/>
    <property type="match status" value="1"/>
</dbReference>
<accession>A0A8J5ZS17</accession>
<dbReference type="Proteomes" id="UP000701853">
    <property type="component" value="Chromosome 4"/>
</dbReference>
<keyword evidence="1" id="KW-0378">Hydrolase</keyword>
<dbReference type="Pfam" id="PF22936">
    <property type="entry name" value="Pol_BBD"/>
    <property type="match status" value="1"/>
</dbReference>
<name>A0A8J5ZS17_9ROSI</name>
<evidence type="ECO:0000313" key="5">
    <source>
        <dbReference type="EMBL" id="KAG8496564.1"/>
    </source>
</evidence>
<gene>
    <name evidence="5" type="ORF">CXB51_007667</name>
</gene>
<feature type="compositionally biased region" description="Basic and acidic residues" evidence="2">
    <location>
        <begin position="101"/>
        <end position="116"/>
    </location>
</feature>
<evidence type="ECO:0000313" key="6">
    <source>
        <dbReference type="Proteomes" id="UP000701853"/>
    </source>
</evidence>
<protein>
    <recommendedName>
        <fullName evidence="7">Reverse transcriptase Ty1/copia-type domain-containing protein</fullName>
    </recommendedName>
</protein>
<feature type="domain" description="Reverse transcriptase Ty1/copia-type" evidence="3">
    <location>
        <begin position="325"/>
        <end position="518"/>
    </location>
</feature>
<evidence type="ECO:0000256" key="2">
    <source>
        <dbReference type="SAM" id="MobiDB-lite"/>
    </source>
</evidence>
<reference evidence="5 6" key="1">
    <citation type="journal article" date="2021" name="bioRxiv">
        <title>The Gossypium anomalum genome as a resource for cotton improvement and evolutionary analysis of hybrid incompatibility.</title>
        <authorList>
            <person name="Grover C.E."/>
            <person name="Yuan D."/>
            <person name="Arick M.A."/>
            <person name="Miller E.R."/>
            <person name="Hu G."/>
            <person name="Peterson D.G."/>
            <person name="Wendel J.F."/>
            <person name="Udall J.A."/>
        </authorList>
    </citation>
    <scope>NUCLEOTIDE SEQUENCE [LARGE SCALE GENOMIC DNA]</scope>
    <source>
        <strain evidence="5">JFW-Udall</strain>
        <tissue evidence="5">Leaf</tissue>
    </source>
</reference>
<keyword evidence="1" id="KW-0645">Protease</keyword>
<dbReference type="CDD" id="cd09272">
    <property type="entry name" value="RNase_HI_RT_Ty1"/>
    <property type="match status" value="1"/>
</dbReference>
<dbReference type="AlphaFoldDB" id="A0A8J5ZS17"/>
<dbReference type="EMBL" id="JAHUZN010000004">
    <property type="protein sequence ID" value="KAG8496564.1"/>
    <property type="molecule type" value="Genomic_DNA"/>
</dbReference>
<organism evidence="5 6">
    <name type="scientific">Gossypium anomalum</name>
    <dbReference type="NCBI Taxonomy" id="47600"/>
    <lineage>
        <taxon>Eukaryota</taxon>
        <taxon>Viridiplantae</taxon>
        <taxon>Streptophyta</taxon>
        <taxon>Embryophyta</taxon>
        <taxon>Tracheophyta</taxon>
        <taxon>Spermatophyta</taxon>
        <taxon>Magnoliopsida</taxon>
        <taxon>eudicotyledons</taxon>
        <taxon>Gunneridae</taxon>
        <taxon>Pentapetalae</taxon>
        <taxon>rosids</taxon>
        <taxon>malvids</taxon>
        <taxon>Malvales</taxon>
        <taxon>Malvaceae</taxon>
        <taxon>Malvoideae</taxon>
        <taxon>Gossypium</taxon>
    </lineage>
</organism>
<evidence type="ECO:0000256" key="1">
    <source>
        <dbReference type="ARBA" id="ARBA00022750"/>
    </source>
</evidence>
<feature type="domain" description="Retrovirus-related Pol polyprotein from transposon TNT 1-94-like beta-barrel" evidence="4">
    <location>
        <begin position="132"/>
        <end position="208"/>
    </location>
</feature>
<dbReference type="OrthoDB" id="547913at2759"/>
<dbReference type="PANTHER" id="PTHR11439:SF491">
    <property type="entry name" value="INTEGRASE CATALYTIC DOMAIN-CONTAINING PROTEIN"/>
    <property type="match status" value="1"/>
</dbReference>
<dbReference type="InterPro" id="IPR054722">
    <property type="entry name" value="PolX-like_BBD"/>
</dbReference>
<evidence type="ECO:0008006" key="7">
    <source>
        <dbReference type="Google" id="ProtNLM"/>
    </source>
</evidence>
<dbReference type="PANTHER" id="PTHR11439">
    <property type="entry name" value="GAG-POL-RELATED RETROTRANSPOSON"/>
    <property type="match status" value="1"/>
</dbReference>
<dbReference type="Pfam" id="PF07727">
    <property type="entry name" value="RVT_2"/>
    <property type="match status" value="1"/>
</dbReference>
<proteinExistence type="predicted"/>
<dbReference type="GO" id="GO:0004190">
    <property type="term" value="F:aspartic-type endopeptidase activity"/>
    <property type="evidence" value="ECO:0007669"/>
    <property type="project" value="UniProtKB-KW"/>
</dbReference>
<evidence type="ECO:0000259" key="4">
    <source>
        <dbReference type="Pfam" id="PF22936"/>
    </source>
</evidence>
<dbReference type="SUPFAM" id="SSF56672">
    <property type="entry name" value="DNA/RNA polymerases"/>
    <property type="match status" value="1"/>
</dbReference>
<comment type="caution">
    <text evidence="5">The sequence shown here is derived from an EMBL/GenBank/DDBJ whole genome shotgun (WGS) entry which is preliminary data.</text>
</comment>
<feature type="region of interest" description="Disordered" evidence="2">
    <location>
        <begin position="99"/>
        <end position="130"/>
    </location>
</feature>
<keyword evidence="1" id="KW-0064">Aspartyl protease</keyword>
<sequence length="707" mass="81353">MKQRLYAYHLEEGAPVHEHLIVFKEILSNLEAIEVQYDKEDLGLILLCSLSPSYSTFRDTILYSCESLTVDEVYDSLTPYDKIKYLVVKPDSQGEGLIVRGRQDLNADDDRGRTQERNPQGKSMGRSKFSNRGCTFHMSPNQNWFTTYKTISEGVVLMGNNASCKIASVGTIKVKMFDGVVRTFSDVRHVPELKRNLILLSTLDSKGYRYTAESRVLKIFKGSLDVMKGQRNTANLYVLQRKTMQVRRNYETLDNSSYPTAKRRCRMNEQNNRVEGSITRREIKPPKKYVEADLVAYALNVAEDIDANQESSNYSEVVSCEDSEKWMFAMQEEMKSLHKNRTWDIVKLPKGVDFTDVFSPVVKHSSIQALLGIVAMHDLELKQLDIKTAFLHGELEEDIYLQQPEGFIVSKKEDYVCLLKKSLYGLKQSPRQWYKRFDSFMTSHDFKRSSFDSCVYFKKNSNSYFVYLLFYVDDMLIAAKDKREIKEVKGQLGEEFKMKDLGPAKKILGMEILRDRKATHFRLSSALTPQSDDEIEYMSHVSYSSAVGSLMYAMVCSRPDLSYAVSAVSRYMTNPGKEHWKAAQWILRDLRGTTDVCLQFRRTRDGVIGYVDADFSRDLGRRRYLAGYIFTIGGCAINWKATLQTTVALSTTEAEYMAIIEACKEAIWLKGLFSELNEDLQISTVFLTKDQMFHERTKHIDVRCEQN</sequence>
<dbReference type="InterPro" id="IPR043502">
    <property type="entry name" value="DNA/RNA_pol_sf"/>
</dbReference>
<keyword evidence="6" id="KW-1185">Reference proteome</keyword>